<evidence type="ECO:0000313" key="1">
    <source>
        <dbReference type="EMBL" id="GFD24257.1"/>
    </source>
</evidence>
<accession>A0A699UNT5</accession>
<feature type="non-terminal residue" evidence="1">
    <location>
        <position position="187"/>
    </location>
</feature>
<name>A0A699UNT5_TANCI</name>
<dbReference type="EMBL" id="BKCJ011351035">
    <property type="protein sequence ID" value="GFD24257.1"/>
    <property type="molecule type" value="Genomic_DNA"/>
</dbReference>
<organism evidence="1">
    <name type="scientific">Tanacetum cinerariifolium</name>
    <name type="common">Dalmatian daisy</name>
    <name type="synonym">Chrysanthemum cinerariifolium</name>
    <dbReference type="NCBI Taxonomy" id="118510"/>
    <lineage>
        <taxon>Eukaryota</taxon>
        <taxon>Viridiplantae</taxon>
        <taxon>Streptophyta</taxon>
        <taxon>Embryophyta</taxon>
        <taxon>Tracheophyta</taxon>
        <taxon>Spermatophyta</taxon>
        <taxon>Magnoliopsida</taxon>
        <taxon>eudicotyledons</taxon>
        <taxon>Gunneridae</taxon>
        <taxon>Pentapetalae</taxon>
        <taxon>asterids</taxon>
        <taxon>campanulids</taxon>
        <taxon>Asterales</taxon>
        <taxon>Asteraceae</taxon>
        <taxon>Asteroideae</taxon>
        <taxon>Anthemideae</taxon>
        <taxon>Anthemidinae</taxon>
        <taxon>Tanacetum</taxon>
    </lineage>
</organism>
<gene>
    <name evidence="1" type="ORF">Tci_896226</name>
</gene>
<proteinExistence type="predicted"/>
<comment type="caution">
    <text evidence="1">The sequence shown here is derived from an EMBL/GenBank/DDBJ whole genome shotgun (WGS) entry which is preliminary data.</text>
</comment>
<reference evidence="1" key="1">
    <citation type="journal article" date="2019" name="Sci. Rep.">
        <title>Draft genome of Tanacetum cinerariifolium, the natural source of mosquito coil.</title>
        <authorList>
            <person name="Yamashiro T."/>
            <person name="Shiraishi A."/>
            <person name="Satake H."/>
            <person name="Nakayama K."/>
        </authorList>
    </citation>
    <scope>NUCLEOTIDE SEQUENCE</scope>
</reference>
<protein>
    <submittedName>
        <fullName evidence="1">Uncharacterized protein</fullName>
    </submittedName>
</protein>
<sequence>MELCTSLQRQQTQMAAKIKAQDLEISSLKARVKFLKDKDKGSAEPSQKDAPIKGRSIEIGEEVGVERSTELESNDTEEMVNLLSSMEAANILISEVAAVSVSPVAGVSTVGVPTVSGLFPTASAIFTTASVVTTYSRRSREISTKDKGKEKVVESEVPKKRKLQEQIDAQVAREMEEEFARDNQRLS</sequence>
<dbReference type="AlphaFoldDB" id="A0A699UNT5"/>